<sequence>MSHTLNGPRSPILNILGSQTKLNTEGGDATGRKMFTGGDQRGGDKTQRFKCPNVTCERVFSSKMALSVHCREMHTIPGGKLCERCVIIFPSQEALDYHVRQGHKPVGHVTSNCSGKLDYGKNWMNMIQI</sequence>
<evidence type="ECO:0000313" key="5">
    <source>
        <dbReference type="Proteomes" id="UP000198287"/>
    </source>
</evidence>
<keyword evidence="1" id="KW-0863">Zinc-finger</keyword>
<evidence type="ECO:0000256" key="2">
    <source>
        <dbReference type="SAM" id="MobiDB-lite"/>
    </source>
</evidence>
<keyword evidence="1" id="KW-0862">Zinc</keyword>
<feature type="region of interest" description="Disordered" evidence="2">
    <location>
        <begin position="23"/>
        <end position="43"/>
    </location>
</feature>
<evidence type="ECO:0000259" key="3">
    <source>
        <dbReference type="PROSITE" id="PS50157"/>
    </source>
</evidence>
<evidence type="ECO:0000313" key="4">
    <source>
        <dbReference type="EMBL" id="OXA49459.1"/>
    </source>
</evidence>
<dbReference type="EMBL" id="LNIX01000010">
    <property type="protein sequence ID" value="OXA49459.1"/>
    <property type="molecule type" value="Genomic_DNA"/>
</dbReference>
<organism evidence="4 5">
    <name type="scientific">Folsomia candida</name>
    <name type="common">Springtail</name>
    <dbReference type="NCBI Taxonomy" id="158441"/>
    <lineage>
        <taxon>Eukaryota</taxon>
        <taxon>Metazoa</taxon>
        <taxon>Ecdysozoa</taxon>
        <taxon>Arthropoda</taxon>
        <taxon>Hexapoda</taxon>
        <taxon>Collembola</taxon>
        <taxon>Entomobryomorpha</taxon>
        <taxon>Isotomoidea</taxon>
        <taxon>Isotomidae</taxon>
        <taxon>Proisotominae</taxon>
        <taxon>Folsomia</taxon>
    </lineage>
</organism>
<name>A0A226DW62_FOLCA</name>
<dbReference type="Gene3D" id="3.30.160.60">
    <property type="entry name" value="Classic Zinc Finger"/>
    <property type="match status" value="1"/>
</dbReference>
<protein>
    <submittedName>
        <fullName evidence="4">PR domain zinc finger protein 5</fullName>
    </submittedName>
</protein>
<dbReference type="AlphaFoldDB" id="A0A226DW62"/>
<dbReference type="PROSITE" id="PS50157">
    <property type="entry name" value="ZINC_FINGER_C2H2_2"/>
    <property type="match status" value="1"/>
</dbReference>
<proteinExistence type="predicted"/>
<dbReference type="GO" id="GO:0008270">
    <property type="term" value="F:zinc ion binding"/>
    <property type="evidence" value="ECO:0007669"/>
    <property type="project" value="UniProtKB-KW"/>
</dbReference>
<comment type="caution">
    <text evidence="4">The sequence shown here is derived from an EMBL/GenBank/DDBJ whole genome shotgun (WGS) entry which is preliminary data.</text>
</comment>
<keyword evidence="5" id="KW-1185">Reference proteome</keyword>
<dbReference type="SMART" id="SM00355">
    <property type="entry name" value="ZnF_C2H2"/>
    <property type="match status" value="2"/>
</dbReference>
<reference evidence="4 5" key="1">
    <citation type="submission" date="2015-12" db="EMBL/GenBank/DDBJ databases">
        <title>The genome of Folsomia candida.</title>
        <authorList>
            <person name="Faddeeva A."/>
            <person name="Derks M.F."/>
            <person name="Anvar Y."/>
            <person name="Smit S."/>
            <person name="Van Straalen N."/>
            <person name="Roelofs D."/>
        </authorList>
    </citation>
    <scope>NUCLEOTIDE SEQUENCE [LARGE SCALE GENOMIC DNA]</scope>
    <source>
        <strain evidence="4 5">VU population</strain>
        <tissue evidence="4">Whole body</tissue>
    </source>
</reference>
<accession>A0A226DW62</accession>
<gene>
    <name evidence="4" type="ORF">Fcan01_15960</name>
</gene>
<keyword evidence="1" id="KW-0479">Metal-binding</keyword>
<dbReference type="InterPro" id="IPR013087">
    <property type="entry name" value="Znf_C2H2_type"/>
</dbReference>
<evidence type="ECO:0000256" key="1">
    <source>
        <dbReference type="PROSITE-ProRule" id="PRU00042"/>
    </source>
</evidence>
<feature type="domain" description="C2H2-type" evidence="3">
    <location>
        <begin position="49"/>
        <end position="75"/>
    </location>
</feature>
<dbReference type="PROSITE" id="PS00028">
    <property type="entry name" value="ZINC_FINGER_C2H2_1"/>
    <property type="match status" value="2"/>
</dbReference>
<dbReference type="Proteomes" id="UP000198287">
    <property type="component" value="Unassembled WGS sequence"/>
</dbReference>